<name>A0A1H3S5K8_9MICO</name>
<feature type="region of interest" description="Disordered" evidence="1">
    <location>
        <begin position="70"/>
        <end position="90"/>
    </location>
</feature>
<feature type="compositionally biased region" description="Basic and acidic residues" evidence="1">
    <location>
        <begin position="70"/>
        <end position="83"/>
    </location>
</feature>
<reference evidence="2 3" key="1">
    <citation type="submission" date="2016-10" db="EMBL/GenBank/DDBJ databases">
        <authorList>
            <person name="de Groot N.N."/>
        </authorList>
    </citation>
    <scope>NUCLEOTIDE SEQUENCE [LARGE SCALE GENOMIC DNA]</scope>
    <source>
        <strain evidence="2 3">CGMCC 4.3491</strain>
    </source>
</reference>
<evidence type="ECO:0000256" key="1">
    <source>
        <dbReference type="SAM" id="MobiDB-lite"/>
    </source>
</evidence>
<gene>
    <name evidence="2" type="ORF">SAMN05216554_3303</name>
</gene>
<sequence>MMPPPANPSWIGFTKEQYEILETLHFIGNNGWDRNGQTDEMMPRLLERAVAENLSLPRIKEAMSAVGHSREELHQLDRWESKRTTGKFGR</sequence>
<evidence type="ECO:0000313" key="3">
    <source>
        <dbReference type="Proteomes" id="UP000198891"/>
    </source>
</evidence>
<accession>A0A1H3S5K8</accession>
<dbReference type="OrthoDB" id="5118140at2"/>
<dbReference type="Proteomes" id="UP000198891">
    <property type="component" value="Unassembled WGS sequence"/>
</dbReference>
<proteinExistence type="predicted"/>
<organism evidence="2 3">
    <name type="scientific">Herbiconiux ginsengi</name>
    <dbReference type="NCBI Taxonomy" id="381665"/>
    <lineage>
        <taxon>Bacteria</taxon>
        <taxon>Bacillati</taxon>
        <taxon>Actinomycetota</taxon>
        <taxon>Actinomycetes</taxon>
        <taxon>Micrococcales</taxon>
        <taxon>Microbacteriaceae</taxon>
        <taxon>Herbiconiux</taxon>
    </lineage>
</organism>
<keyword evidence="3" id="KW-1185">Reference proteome</keyword>
<evidence type="ECO:0000313" key="2">
    <source>
        <dbReference type="EMBL" id="SDZ32868.1"/>
    </source>
</evidence>
<dbReference type="EMBL" id="FNPZ01000003">
    <property type="protein sequence ID" value="SDZ32868.1"/>
    <property type="molecule type" value="Genomic_DNA"/>
</dbReference>
<dbReference type="AlphaFoldDB" id="A0A1H3S5K8"/>
<dbReference type="RefSeq" id="WP_092555726.1">
    <property type="nucleotide sequence ID" value="NZ_FNPZ01000003.1"/>
</dbReference>
<protein>
    <submittedName>
        <fullName evidence="2">Uncharacterized protein</fullName>
    </submittedName>
</protein>